<name>A0A4R7UQ55_9PSEU</name>
<sequence>MTSIDRRRFLTLGGATVAATALWTAVPAVAQAAPTTSVNG</sequence>
<dbReference type="RefSeq" id="WP_279588814.1">
    <property type="nucleotide sequence ID" value="NZ_SOCP01000032.1"/>
</dbReference>
<accession>A0A4R7UQ55</accession>
<protein>
    <submittedName>
        <fullName evidence="1">Uncharacterized protein</fullName>
    </submittedName>
</protein>
<dbReference type="AlphaFoldDB" id="A0A4R7UQ55"/>
<evidence type="ECO:0000313" key="2">
    <source>
        <dbReference type="Proteomes" id="UP000294927"/>
    </source>
</evidence>
<dbReference type="InterPro" id="IPR006311">
    <property type="entry name" value="TAT_signal"/>
</dbReference>
<organism evidence="1 2">
    <name type="scientific">Actinophytocola oryzae</name>
    <dbReference type="NCBI Taxonomy" id="502181"/>
    <lineage>
        <taxon>Bacteria</taxon>
        <taxon>Bacillati</taxon>
        <taxon>Actinomycetota</taxon>
        <taxon>Actinomycetes</taxon>
        <taxon>Pseudonocardiales</taxon>
        <taxon>Pseudonocardiaceae</taxon>
    </lineage>
</organism>
<dbReference type="PROSITE" id="PS51318">
    <property type="entry name" value="TAT"/>
    <property type="match status" value="1"/>
</dbReference>
<keyword evidence="2" id="KW-1185">Reference proteome</keyword>
<gene>
    <name evidence="1" type="ORF">CLV71_13263</name>
</gene>
<reference evidence="1 2" key="1">
    <citation type="submission" date="2019-03" db="EMBL/GenBank/DDBJ databases">
        <title>Genomic Encyclopedia of Archaeal and Bacterial Type Strains, Phase II (KMG-II): from individual species to whole genera.</title>
        <authorList>
            <person name="Goeker M."/>
        </authorList>
    </citation>
    <scope>NUCLEOTIDE SEQUENCE [LARGE SCALE GENOMIC DNA]</scope>
    <source>
        <strain evidence="1 2">DSM 45499</strain>
    </source>
</reference>
<proteinExistence type="predicted"/>
<dbReference type="EMBL" id="SOCP01000032">
    <property type="protein sequence ID" value="TDV36085.1"/>
    <property type="molecule type" value="Genomic_DNA"/>
</dbReference>
<evidence type="ECO:0000313" key="1">
    <source>
        <dbReference type="EMBL" id="TDV36085.1"/>
    </source>
</evidence>
<comment type="caution">
    <text evidence="1">The sequence shown here is derived from an EMBL/GenBank/DDBJ whole genome shotgun (WGS) entry which is preliminary data.</text>
</comment>
<dbReference type="Proteomes" id="UP000294927">
    <property type="component" value="Unassembled WGS sequence"/>
</dbReference>